<evidence type="ECO:0000313" key="1">
    <source>
        <dbReference type="EMBL" id="KAE9058917.1"/>
    </source>
</evidence>
<dbReference type="EMBL" id="QXFX01006252">
    <property type="protein sequence ID" value="KAE9058917.1"/>
    <property type="molecule type" value="Genomic_DNA"/>
</dbReference>
<reference evidence="1 2" key="1">
    <citation type="submission" date="2018-09" db="EMBL/GenBank/DDBJ databases">
        <title>Genomic investigation of the strawberry pathogen Phytophthora fragariae indicates pathogenicity is determined by transcriptional variation in three key races.</title>
        <authorList>
            <person name="Adams T.M."/>
            <person name="Armitage A.D."/>
            <person name="Sobczyk M.K."/>
            <person name="Bates H.J."/>
            <person name="Dunwell J.M."/>
            <person name="Nellist C.F."/>
            <person name="Harrison R.J."/>
        </authorList>
    </citation>
    <scope>NUCLEOTIDE SEQUENCE [LARGE SCALE GENOMIC DNA]</scope>
    <source>
        <strain evidence="1 2">ONT-3</strain>
    </source>
</reference>
<proteinExistence type="predicted"/>
<protein>
    <submittedName>
        <fullName evidence="1">Uncharacterized protein</fullName>
    </submittedName>
</protein>
<name>A0A6G0JJM6_9STRA</name>
<dbReference type="Proteomes" id="UP000488956">
    <property type="component" value="Unassembled WGS sequence"/>
</dbReference>
<organism evidence="1 2">
    <name type="scientific">Phytophthora fragariae</name>
    <dbReference type="NCBI Taxonomy" id="53985"/>
    <lineage>
        <taxon>Eukaryota</taxon>
        <taxon>Sar</taxon>
        <taxon>Stramenopiles</taxon>
        <taxon>Oomycota</taxon>
        <taxon>Peronosporomycetes</taxon>
        <taxon>Peronosporales</taxon>
        <taxon>Peronosporaceae</taxon>
        <taxon>Phytophthora</taxon>
    </lineage>
</organism>
<accession>A0A6G0JJM6</accession>
<dbReference type="AlphaFoldDB" id="A0A6G0JJM6"/>
<sequence>MLLVVLTATALLLNMISATALISNMLTAAVLLSNMLLVLHHQSRHEGVLHHGTLTQQHVLALRAFVCPLRLNAGRPLRRPPRRPELPP</sequence>
<gene>
    <name evidence="1" type="ORF">PF010_g30825</name>
</gene>
<comment type="caution">
    <text evidence="1">The sequence shown here is derived from an EMBL/GenBank/DDBJ whole genome shotgun (WGS) entry which is preliminary data.</text>
</comment>
<evidence type="ECO:0000313" key="2">
    <source>
        <dbReference type="Proteomes" id="UP000488956"/>
    </source>
</evidence>